<feature type="compositionally biased region" description="Polar residues" evidence="1">
    <location>
        <begin position="82"/>
        <end position="112"/>
    </location>
</feature>
<feature type="compositionally biased region" description="Polar residues" evidence="1">
    <location>
        <begin position="658"/>
        <end position="690"/>
    </location>
</feature>
<feature type="compositionally biased region" description="Low complexity" evidence="1">
    <location>
        <begin position="366"/>
        <end position="391"/>
    </location>
</feature>
<evidence type="ECO:0000313" key="2">
    <source>
        <dbReference type="EMBL" id="KIP12809.1"/>
    </source>
</evidence>
<feature type="compositionally biased region" description="Basic and acidic residues" evidence="1">
    <location>
        <begin position="246"/>
        <end position="258"/>
    </location>
</feature>
<feature type="region of interest" description="Disordered" evidence="1">
    <location>
        <begin position="547"/>
        <end position="690"/>
    </location>
</feature>
<feature type="compositionally biased region" description="Polar residues" evidence="1">
    <location>
        <begin position="355"/>
        <end position="365"/>
    </location>
</feature>
<feature type="region of interest" description="Disordered" evidence="1">
    <location>
        <begin position="184"/>
        <end position="306"/>
    </location>
</feature>
<keyword evidence="3" id="KW-1185">Reference proteome</keyword>
<dbReference type="OrthoDB" id="3269047at2759"/>
<sequence>MVSPYALAEAVFPPRLATSNDSEAALGQRCIKRQGYISILDDLRSAFGAASTVEPRWARLGNNSSGTLASQPPPPTMPALVVQQQQDGETQRNQSPTQPSHTIQPRKTSNPTVKAKKDATIRANVPPPPAKQDTVASQSQMKKLSRKSSKPIINWFQRKLAGTVRTRRASDGDALRARGVAGTRPATLKEQRRRSSVPAVPPILGSGKGEKVAKVAKGQQRPLSAVASTKRNTISLNGSEDFSSVNDDHTVDSTEDYRSSLARESLWSPTSLSAREADEDASVRPLPPSAPPSPSPSHSSSSYLSDPRTFASMAASTKPTTVLSIDLTGGMAHIAQAPPTPTVPSYRLGTHARSHSTAPSTGGSITFSALPTTASPSPPSSSAHGPSSRSSLQPITLHAPQHTAHHPRNNPRPSSPPSDDASVLTLASSAFGFSGTRQGMGGRRSVADDSISHFSGAAGLGDSTSHFLLGELEDEERLLEALDRDGDVDASVRALRPRSSRRGSWESEASKWSAHFGNGTGPPSTPSALKDKSLWTSASLRTGARSVNFTEDELSQERSMNGHTDEFGAVSEESRIEGEQPASILRNEDTSPSTEDIISTPSTSSMSMTNEEGTGSRTPKEKGLDTPKVSSMTLEDIPPPIPSANFVERPSFDKGSLPTPNQADKHSMLSSSTDTPIGQPVSKSSIPLTV</sequence>
<organism evidence="2 3">
    <name type="scientific">Phlebiopsis gigantea (strain 11061_1 CR5-6)</name>
    <name type="common">White-rot fungus</name>
    <name type="synonym">Peniophora gigantea</name>
    <dbReference type="NCBI Taxonomy" id="745531"/>
    <lineage>
        <taxon>Eukaryota</taxon>
        <taxon>Fungi</taxon>
        <taxon>Dikarya</taxon>
        <taxon>Basidiomycota</taxon>
        <taxon>Agaricomycotina</taxon>
        <taxon>Agaricomycetes</taxon>
        <taxon>Polyporales</taxon>
        <taxon>Phanerochaetaceae</taxon>
        <taxon>Phlebiopsis</taxon>
    </lineage>
</organism>
<dbReference type="AlphaFoldDB" id="A0A0C3P4B1"/>
<reference evidence="2 3" key="1">
    <citation type="journal article" date="2014" name="PLoS Genet.">
        <title>Analysis of the Phlebiopsis gigantea genome, transcriptome and secretome provides insight into its pioneer colonization strategies of wood.</title>
        <authorList>
            <person name="Hori C."/>
            <person name="Ishida T."/>
            <person name="Igarashi K."/>
            <person name="Samejima M."/>
            <person name="Suzuki H."/>
            <person name="Master E."/>
            <person name="Ferreira P."/>
            <person name="Ruiz-Duenas F.J."/>
            <person name="Held B."/>
            <person name="Canessa P."/>
            <person name="Larrondo L.F."/>
            <person name="Schmoll M."/>
            <person name="Druzhinina I.S."/>
            <person name="Kubicek C.P."/>
            <person name="Gaskell J.A."/>
            <person name="Kersten P."/>
            <person name="St John F."/>
            <person name="Glasner J."/>
            <person name="Sabat G."/>
            <person name="Splinter BonDurant S."/>
            <person name="Syed K."/>
            <person name="Yadav J."/>
            <person name="Mgbeahuruike A.C."/>
            <person name="Kovalchuk A."/>
            <person name="Asiegbu F.O."/>
            <person name="Lackner G."/>
            <person name="Hoffmeister D."/>
            <person name="Rencoret J."/>
            <person name="Gutierrez A."/>
            <person name="Sun H."/>
            <person name="Lindquist E."/>
            <person name="Barry K."/>
            <person name="Riley R."/>
            <person name="Grigoriev I.V."/>
            <person name="Henrissat B."/>
            <person name="Kues U."/>
            <person name="Berka R.M."/>
            <person name="Martinez A.T."/>
            <person name="Covert S.F."/>
            <person name="Blanchette R.A."/>
            <person name="Cullen D."/>
        </authorList>
    </citation>
    <scope>NUCLEOTIDE SEQUENCE [LARGE SCALE GENOMIC DNA]</scope>
    <source>
        <strain evidence="2 3">11061_1 CR5-6</strain>
    </source>
</reference>
<name>A0A0C3P4B1_PHLG1</name>
<evidence type="ECO:0000256" key="1">
    <source>
        <dbReference type="SAM" id="MobiDB-lite"/>
    </source>
</evidence>
<accession>A0A0C3P4B1</accession>
<feature type="region of interest" description="Disordered" evidence="1">
    <location>
        <begin position="335"/>
        <end position="422"/>
    </location>
</feature>
<feature type="region of interest" description="Disordered" evidence="1">
    <location>
        <begin position="59"/>
        <end position="150"/>
    </location>
</feature>
<gene>
    <name evidence="2" type="ORF">PHLGIDRAFT_32694</name>
</gene>
<feature type="compositionally biased region" description="Polar residues" evidence="1">
    <location>
        <begin position="226"/>
        <end position="245"/>
    </location>
</feature>
<protein>
    <submittedName>
        <fullName evidence="2">Uncharacterized protein</fullName>
    </submittedName>
</protein>
<feature type="compositionally biased region" description="Low complexity" evidence="1">
    <location>
        <begin position="599"/>
        <end position="609"/>
    </location>
</feature>
<proteinExistence type="predicted"/>
<dbReference type="HOGENOM" id="CLU_025278_1_0_1"/>
<evidence type="ECO:0000313" key="3">
    <source>
        <dbReference type="Proteomes" id="UP000053257"/>
    </source>
</evidence>
<dbReference type="Proteomes" id="UP000053257">
    <property type="component" value="Unassembled WGS sequence"/>
</dbReference>
<feature type="compositionally biased region" description="Low complexity" evidence="1">
    <location>
        <begin position="296"/>
        <end position="306"/>
    </location>
</feature>
<feature type="compositionally biased region" description="Polar residues" evidence="1">
    <location>
        <begin position="61"/>
        <end position="70"/>
    </location>
</feature>
<dbReference type="EMBL" id="KN840438">
    <property type="protein sequence ID" value="KIP12809.1"/>
    <property type="molecule type" value="Genomic_DNA"/>
</dbReference>
<feature type="compositionally biased region" description="Pro residues" evidence="1">
    <location>
        <begin position="285"/>
        <end position="295"/>
    </location>
</feature>
<feature type="region of interest" description="Disordered" evidence="1">
    <location>
        <begin position="497"/>
        <end position="531"/>
    </location>
</feature>